<dbReference type="InterPro" id="IPR011990">
    <property type="entry name" value="TPR-like_helical_dom_sf"/>
</dbReference>
<sequence>MNTQLLRKLADDYAAGMARFTNQPWLKRQWELLKQTEGENLEEVLHALYTLGWRWLGEVEPENAMKALREALAGYRTLPANQAQVRDQMLRVRKELARALSRCGQRQDAAALMAWRLLELHRRLGDLLTARSDFASALAECETAAHGWFDKPSSGRPPEKERLIFVSFISFWKLAAEANSPLADEHKLAEWERRQEEWEATRQTAAPARG</sequence>
<keyword evidence="2" id="KW-1185">Reference proteome</keyword>
<protein>
    <submittedName>
        <fullName evidence="1">Uncharacterized protein</fullName>
    </submittedName>
</protein>
<gene>
    <name evidence="1" type="ORF">ACFQDI_00340</name>
</gene>
<name>A0ABW0KKR3_9BACT</name>
<evidence type="ECO:0000313" key="2">
    <source>
        <dbReference type="Proteomes" id="UP001596052"/>
    </source>
</evidence>
<dbReference type="RefSeq" id="WP_377162221.1">
    <property type="nucleotide sequence ID" value="NZ_JBHSMQ010000001.1"/>
</dbReference>
<dbReference type="EMBL" id="JBHSMQ010000001">
    <property type="protein sequence ID" value="MFC5453287.1"/>
    <property type="molecule type" value="Genomic_DNA"/>
</dbReference>
<reference evidence="2" key="1">
    <citation type="journal article" date="2019" name="Int. J. Syst. Evol. Microbiol.">
        <title>The Global Catalogue of Microorganisms (GCM) 10K type strain sequencing project: providing services to taxonomists for standard genome sequencing and annotation.</title>
        <authorList>
            <consortium name="The Broad Institute Genomics Platform"/>
            <consortium name="The Broad Institute Genome Sequencing Center for Infectious Disease"/>
            <person name="Wu L."/>
            <person name="Ma J."/>
        </authorList>
    </citation>
    <scope>NUCLEOTIDE SEQUENCE [LARGE SCALE GENOMIC DNA]</scope>
    <source>
        <strain evidence="2">CGMCC 4.1469</strain>
    </source>
</reference>
<comment type="caution">
    <text evidence="1">The sequence shown here is derived from an EMBL/GenBank/DDBJ whole genome shotgun (WGS) entry which is preliminary data.</text>
</comment>
<evidence type="ECO:0000313" key="1">
    <source>
        <dbReference type="EMBL" id="MFC5453287.1"/>
    </source>
</evidence>
<dbReference type="Proteomes" id="UP001596052">
    <property type="component" value="Unassembled WGS sequence"/>
</dbReference>
<dbReference type="Gene3D" id="1.25.40.10">
    <property type="entry name" value="Tetratricopeptide repeat domain"/>
    <property type="match status" value="1"/>
</dbReference>
<accession>A0ABW0KKR3</accession>
<proteinExistence type="predicted"/>
<organism evidence="1 2">
    <name type="scientific">Prosthecobacter fluviatilis</name>
    <dbReference type="NCBI Taxonomy" id="445931"/>
    <lineage>
        <taxon>Bacteria</taxon>
        <taxon>Pseudomonadati</taxon>
        <taxon>Verrucomicrobiota</taxon>
        <taxon>Verrucomicrobiia</taxon>
        <taxon>Verrucomicrobiales</taxon>
        <taxon>Verrucomicrobiaceae</taxon>
        <taxon>Prosthecobacter</taxon>
    </lineage>
</organism>